<proteinExistence type="predicted"/>
<dbReference type="AlphaFoldDB" id="X0YUJ3"/>
<evidence type="ECO:0000313" key="2">
    <source>
        <dbReference type="EMBL" id="GAG40306.1"/>
    </source>
</evidence>
<keyword evidence="1" id="KW-0812">Transmembrane</keyword>
<accession>X0YUJ3</accession>
<feature type="non-terminal residue" evidence="2">
    <location>
        <position position="52"/>
    </location>
</feature>
<evidence type="ECO:0008006" key="3">
    <source>
        <dbReference type="Google" id="ProtNLM"/>
    </source>
</evidence>
<gene>
    <name evidence="2" type="ORF">S01H1_67684</name>
</gene>
<dbReference type="InterPro" id="IPR012902">
    <property type="entry name" value="N_methyl_site"/>
</dbReference>
<sequence length="52" mass="5684">MRKAFTLIELLVVIAIIAILAAVVFVALNPVKRFEDARNTTRSSAVNELLTA</sequence>
<dbReference type="EMBL" id="BARS01044848">
    <property type="protein sequence ID" value="GAG40306.1"/>
    <property type="molecule type" value="Genomic_DNA"/>
</dbReference>
<reference evidence="2" key="1">
    <citation type="journal article" date="2014" name="Front. Microbiol.">
        <title>High frequency of phylogenetically diverse reductive dehalogenase-homologous genes in deep subseafloor sedimentary metagenomes.</title>
        <authorList>
            <person name="Kawai M."/>
            <person name="Futagami T."/>
            <person name="Toyoda A."/>
            <person name="Takaki Y."/>
            <person name="Nishi S."/>
            <person name="Hori S."/>
            <person name="Arai W."/>
            <person name="Tsubouchi T."/>
            <person name="Morono Y."/>
            <person name="Uchiyama I."/>
            <person name="Ito T."/>
            <person name="Fujiyama A."/>
            <person name="Inagaki F."/>
            <person name="Takami H."/>
        </authorList>
    </citation>
    <scope>NUCLEOTIDE SEQUENCE</scope>
    <source>
        <strain evidence="2">Expedition CK06-06</strain>
    </source>
</reference>
<dbReference type="NCBIfam" id="TIGR02532">
    <property type="entry name" value="IV_pilin_GFxxxE"/>
    <property type="match status" value="1"/>
</dbReference>
<keyword evidence="1" id="KW-0472">Membrane</keyword>
<organism evidence="2">
    <name type="scientific">marine sediment metagenome</name>
    <dbReference type="NCBI Taxonomy" id="412755"/>
    <lineage>
        <taxon>unclassified sequences</taxon>
        <taxon>metagenomes</taxon>
        <taxon>ecological metagenomes</taxon>
    </lineage>
</organism>
<dbReference type="Gene3D" id="3.30.700.10">
    <property type="entry name" value="Glycoprotein, Type 4 Pilin"/>
    <property type="match status" value="1"/>
</dbReference>
<dbReference type="SUPFAM" id="SSF54523">
    <property type="entry name" value="Pili subunits"/>
    <property type="match status" value="1"/>
</dbReference>
<comment type="caution">
    <text evidence="2">The sequence shown here is derived from an EMBL/GenBank/DDBJ whole genome shotgun (WGS) entry which is preliminary data.</text>
</comment>
<feature type="transmembrane region" description="Helical" evidence="1">
    <location>
        <begin position="7"/>
        <end position="28"/>
    </location>
</feature>
<name>X0YUJ3_9ZZZZ</name>
<protein>
    <recommendedName>
        <fullName evidence="3">Prepilin-type N-terminal cleavage/methylation domain-containing protein</fullName>
    </recommendedName>
</protein>
<evidence type="ECO:0000256" key="1">
    <source>
        <dbReference type="SAM" id="Phobius"/>
    </source>
</evidence>
<dbReference type="Pfam" id="PF07963">
    <property type="entry name" value="N_methyl"/>
    <property type="match status" value="1"/>
</dbReference>
<keyword evidence="1" id="KW-1133">Transmembrane helix</keyword>
<dbReference type="InterPro" id="IPR045584">
    <property type="entry name" value="Pilin-like"/>
</dbReference>